<accession>A0A8S3K6K3</accession>
<dbReference type="Proteomes" id="UP000681720">
    <property type="component" value="Unassembled WGS sequence"/>
</dbReference>
<evidence type="ECO:0000313" key="2">
    <source>
        <dbReference type="EMBL" id="CAF5228137.1"/>
    </source>
</evidence>
<organism evidence="2 3">
    <name type="scientific">Rotaria magnacalcarata</name>
    <dbReference type="NCBI Taxonomy" id="392030"/>
    <lineage>
        <taxon>Eukaryota</taxon>
        <taxon>Metazoa</taxon>
        <taxon>Spiralia</taxon>
        <taxon>Gnathifera</taxon>
        <taxon>Rotifera</taxon>
        <taxon>Eurotatoria</taxon>
        <taxon>Bdelloidea</taxon>
        <taxon>Philodinida</taxon>
        <taxon>Philodinidae</taxon>
        <taxon>Rotaria</taxon>
    </lineage>
</organism>
<dbReference type="Proteomes" id="UP000681967">
    <property type="component" value="Unassembled WGS sequence"/>
</dbReference>
<proteinExistence type="predicted"/>
<reference evidence="2" key="1">
    <citation type="submission" date="2021-02" db="EMBL/GenBank/DDBJ databases">
        <authorList>
            <person name="Nowell W R."/>
        </authorList>
    </citation>
    <scope>NUCLEOTIDE SEQUENCE</scope>
</reference>
<dbReference type="EMBL" id="CAJOBJ010383151">
    <property type="protein sequence ID" value="CAF5228137.1"/>
    <property type="molecule type" value="Genomic_DNA"/>
</dbReference>
<feature type="non-terminal residue" evidence="2">
    <location>
        <position position="40"/>
    </location>
</feature>
<comment type="caution">
    <text evidence="2">The sequence shown here is derived from an EMBL/GenBank/DDBJ whole genome shotgun (WGS) entry which is preliminary data.</text>
</comment>
<name>A0A8S3K6K3_9BILA</name>
<protein>
    <submittedName>
        <fullName evidence="2">Uncharacterized protein</fullName>
    </submittedName>
</protein>
<evidence type="ECO:0000313" key="3">
    <source>
        <dbReference type="Proteomes" id="UP000681720"/>
    </source>
</evidence>
<gene>
    <name evidence="1" type="ORF">BYL167_LOCUS76287</name>
    <name evidence="2" type="ORF">GIL414_LOCUS87997</name>
</gene>
<dbReference type="EMBL" id="CAJOBH010274804">
    <property type="protein sequence ID" value="CAF5167370.1"/>
    <property type="molecule type" value="Genomic_DNA"/>
</dbReference>
<evidence type="ECO:0000313" key="1">
    <source>
        <dbReference type="EMBL" id="CAF5167370.1"/>
    </source>
</evidence>
<sequence length="40" mass="4618">MKSLNCNGKDEELTPQNILNEQSEKWKIPLVSEAFARKLD</sequence>
<dbReference type="AlphaFoldDB" id="A0A8S3K6K3"/>